<evidence type="ECO:0000313" key="2">
    <source>
        <dbReference type="EMBL" id="GIY49527.1"/>
    </source>
</evidence>
<sequence length="148" mass="17289">MKHNFKTLVFLLLLHTTFSAHSSKSSGASDVSTPPPTTPHPITVKLEQLQMMEESSLTGWYQVVNKFLEIIKPDHRILEDVINFATGKHDLNPQEFVLKVAKNELCLFDNDHYWCCLCDCYVHHWNIFLLLSFLWPMWCQRQSKAKKK</sequence>
<dbReference type="AlphaFoldDB" id="A0AAV4TXC6"/>
<dbReference type="EMBL" id="BPLR01011849">
    <property type="protein sequence ID" value="GIY49527.1"/>
    <property type="molecule type" value="Genomic_DNA"/>
</dbReference>
<keyword evidence="1" id="KW-0732">Signal</keyword>
<comment type="caution">
    <text evidence="2">The sequence shown here is derived from an EMBL/GenBank/DDBJ whole genome shotgun (WGS) entry which is preliminary data.</text>
</comment>
<accession>A0AAV4TXC6</accession>
<reference evidence="2 3" key="1">
    <citation type="submission" date="2021-06" db="EMBL/GenBank/DDBJ databases">
        <title>Caerostris extrusa draft genome.</title>
        <authorList>
            <person name="Kono N."/>
            <person name="Arakawa K."/>
        </authorList>
    </citation>
    <scope>NUCLEOTIDE SEQUENCE [LARGE SCALE GENOMIC DNA]</scope>
</reference>
<dbReference type="Proteomes" id="UP001054945">
    <property type="component" value="Unassembled WGS sequence"/>
</dbReference>
<protein>
    <submittedName>
        <fullName evidence="2">Uncharacterized protein</fullName>
    </submittedName>
</protein>
<feature type="chain" id="PRO_5043831377" evidence="1">
    <location>
        <begin position="20"/>
        <end position="148"/>
    </location>
</feature>
<feature type="signal peptide" evidence="1">
    <location>
        <begin position="1"/>
        <end position="19"/>
    </location>
</feature>
<evidence type="ECO:0000256" key="1">
    <source>
        <dbReference type="SAM" id="SignalP"/>
    </source>
</evidence>
<proteinExistence type="predicted"/>
<name>A0AAV4TXC6_CAEEX</name>
<gene>
    <name evidence="2" type="ORF">CEXT_742351</name>
</gene>
<keyword evidence="3" id="KW-1185">Reference proteome</keyword>
<organism evidence="2 3">
    <name type="scientific">Caerostris extrusa</name>
    <name type="common">Bark spider</name>
    <name type="synonym">Caerostris bankana</name>
    <dbReference type="NCBI Taxonomy" id="172846"/>
    <lineage>
        <taxon>Eukaryota</taxon>
        <taxon>Metazoa</taxon>
        <taxon>Ecdysozoa</taxon>
        <taxon>Arthropoda</taxon>
        <taxon>Chelicerata</taxon>
        <taxon>Arachnida</taxon>
        <taxon>Araneae</taxon>
        <taxon>Araneomorphae</taxon>
        <taxon>Entelegynae</taxon>
        <taxon>Araneoidea</taxon>
        <taxon>Araneidae</taxon>
        <taxon>Caerostris</taxon>
    </lineage>
</organism>
<evidence type="ECO:0000313" key="3">
    <source>
        <dbReference type="Proteomes" id="UP001054945"/>
    </source>
</evidence>